<dbReference type="PANTHER" id="PTHR42812:SF12">
    <property type="entry name" value="BETA-XYLOSIDASE-RELATED"/>
    <property type="match status" value="1"/>
</dbReference>
<evidence type="ECO:0000313" key="9">
    <source>
        <dbReference type="Proteomes" id="UP000095463"/>
    </source>
</evidence>
<organism evidence="8 9">
    <name type="scientific">Devosia insulae DS-56</name>
    <dbReference type="NCBI Taxonomy" id="1116389"/>
    <lineage>
        <taxon>Bacteria</taxon>
        <taxon>Pseudomonadati</taxon>
        <taxon>Pseudomonadota</taxon>
        <taxon>Alphaproteobacteria</taxon>
        <taxon>Hyphomicrobiales</taxon>
        <taxon>Devosiaceae</taxon>
        <taxon>Devosia</taxon>
    </lineage>
</organism>
<feature type="active site" description="Proton acceptor" evidence="4">
    <location>
        <position position="61"/>
    </location>
</feature>
<dbReference type="Gene3D" id="2.80.10.50">
    <property type="match status" value="1"/>
</dbReference>
<feature type="domain" description="Beta-xylosidase C-terminal Concanavalin A-like" evidence="7">
    <location>
        <begin position="379"/>
        <end position="563"/>
    </location>
</feature>
<dbReference type="InterPro" id="IPR051795">
    <property type="entry name" value="Glycosyl_Hydrlase_43"/>
</dbReference>
<dbReference type="Proteomes" id="UP000095463">
    <property type="component" value="Unassembled WGS sequence"/>
</dbReference>
<feature type="region of interest" description="Disordered" evidence="6">
    <location>
        <begin position="355"/>
        <end position="374"/>
    </location>
</feature>
<keyword evidence="3" id="KW-0326">Glycosidase</keyword>
<accession>A0A1E5XN83</accession>
<evidence type="ECO:0000259" key="7">
    <source>
        <dbReference type="Pfam" id="PF17851"/>
    </source>
</evidence>
<dbReference type="EMBL" id="LAJE02000236">
    <property type="protein sequence ID" value="OEO30029.1"/>
    <property type="molecule type" value="Genomic_DNA"/>
</dbReference>
<gene>
    <name evidence="8" type="ORF">VW23_023115</name>
</gene>
<sequence length="699" mass="76997">MFRDPEQVCDPYQLLRYRAAALLEPLLATELLLMTPAKPTWTADNGDGTFTNPLFYEEFSDPDIIRVGDAYYMTGTTMHCMPGLPVLRSTDLVNWTLICYAFDRLDLGPAFRLEGSEIYGQGIWAPCIRYRDGTFYIFSNVNGQKTQIFTATDPAGPWTRSEAEYNCHDLTVFFDDDGRAYVVWGYRNLRIAELDQSLRRVIPGTERDLTPPDSLMGEGAHFYKVDGKYLITSAWFAGPMRMPCARADSLDGPWEINPAISIDEDFGLVEGYKIKGAGIPFTLDPPFELVPPNPAANGRLNLHQGGIVDTPDGEWWGWSMMDYNSLGRLTCLSPITWQDGWPYFGLPGNLGRTPRTWVKPSSRGEGPSPIARPWPERGDDFDGPALNPLWQWNHVPVDAKWSLDERPGHLRLHTLPASDFWWAKNTLTQRAVGPRSTVTTLLDGAGLAPGDVAGLGLFGMPWRWVGLARTDSGYEIRAFDYQTGRTITAPAATSRVWLRAECDFLTELAQLSFSTDGESFTAIGEPMIMVFQLETFQGIRYALFAYNEAGRDGGHADFDSVSVDEPHPRGLMQAIPAGETGTLVLTNAPELGLATALSTVIGRQPEPFMVEPVGLGRVALRHAGGLVSVTAGGVVTVGGITGAATHWQWMETPTGEVTLMSLTTHRFLRIAPDGTVRADSPGPTPDGKDGTRFRFAGVE</sequence>
<keyword evidence="9" id="KW-1185">Reference proteome</keyword>
<reference evidence="8 9" key="1">
    <citation type="journal article" date="2015" name="Genome Announc.">
        <title>Genome Assemblies of Three Soil-Associated Devosia species: D. insulae, D. limi, and D. soli.</title>
        <authorList>
            <person name="Hassan Y.I."/>
            <person name="Lepp D."/>
            <person name="Zhou T."/>
        </authorList>
    </citation>
    <scope>NUCLEOTIDE SEQUENCE [LARGE SCALE GENOMIC DNA]</scope>
    <source>
        <strain evidence="8 9">DS-56</strain>
    </source>
</reference>
<feature type="site" description="Important for catalytic activity, responsible for pKa modulation of the active site Glu and correct orientation of both the proton donor and substrate" evidence="5">
    <location>
        <position position="169"/>
    </location>
</feature>
<dbReference type="Pfam" id="PF17851">
    <property type="entry name" value="GH43_C2"/>
    <property type="match status" value="1"/>
</dbReference>
<dbReference type="AlphaFoldDB" id="A0A1E5XN83"/>
<proteinExistence type="inferred from homology"/>
<evidence type="ECO:0000256" key="4">
    <source>
        <dbReference type="PIRSR" id="PIRSR606710-1"/>
    </source>
</evidence>
<dbReference type="InterPro" id="IPR023296">
    <property type="entry name" value="Glyco_hydro_beta-prop_sf"/>
</dbReference>
<dbReference type="SUPFAM" id="SSF75005">
    <property type="entry name" value="Arabinanase/levansucrase/invertase"/>
    <property type="match status" value="1"/>
</dbReference>
<dbReference type="Pfam" id="PF04616">
    <property type="entry name" value="Glyco_hydro_43"/>
    <property type="match status" value="1"/>
</dbReference>
<evidence type="ECO:0000256" key="1">
    <source>
        <dbReference type="ARBA" id="ARBA00009865"/>
    </source>
</evidence>
<dbReference type="Gene3D" id="2.60.120.200">
    <property type="match status" value="1"/>
</dbReference>
<evidence type="ECO:0000256" key="3">
    <source>
        <dbReference type="ARBA" id="ARBA00023295"/>
    </source>
</evidence>
<comment type="similarity">
    <text evidence="1">Belongs to the glycosyl hydrolase 43 family.</text>
</comment>
<comment type="caution">
    <text evidence="8">The sequence shown here is derived from an EMBL/GenBank/DDBJ whole genome shotgun (WGS) entry which is preliminary data.</text>
</comment>
<evidence type="ECO:0000256" key="2">
    <source>
        <dbReference type="ARBA" id="ARBA00022801"/>
    </source>
</evidence>
<dbReference type="InterPro" id="IPR006710">
    <property type="entry name" value="Glyco_hydro_43"/>
</dbReference>
<dbReference type="InterPro" id="IPR013320">
    <property type="entry name" value="ConA-like_dom_sf"/>
</dbReference>
<dbReference type="Gene3D" id="2.115.10.20">
    <property type="entry name" value="Glycosyl hydrolase domain, family 43"/>
    <property type="match status" value="1"/>
</dbReference>
<dbReference type="CDD" id="cd09001">
    <property type="entry name" value="GH43_FsAxh1-like"/>
    <property type="match status" value="1"/>
</dbReference>
<evidence type="ECO:0000313" key="8">
    <source>
        <dbReference type="EMBL" id="OEO30029.1"/>
    </source>
</evidence>
<dbReference type="SUPFAM" id="SSF49899">
    <property type="entry name" value="Concanavalin A-like lectins/glucanases"/>
    <property type="match status" value="1"/>
</dbReference>
<protein>
    <submittedName>
        <fullName evidence="8">Glycoside hydrolase</fullName>
    </submittedName>
</protein>
<evidence type="ECO:0000256" key="5">
    <source>
        <dbReference type="PIRSR" id="PIRSR606710-2"/>
    </source>
</evidence>
<evidence type="ECO:0000256" key="6">
    <source>
        <dbReference type="SAM" id="MobiDB-lite"/>
    </source>
</evidence>
<name>A0A1E5XN83_9HYPH</name>
<dbReference type="GO" id="GO:0005975">
    <property type="term" value="P:carbohydrate metabolic process"/>
    <property type="evidence" value="ECO:0007669"/>
    <property type="project" value="InterPro"/>
</dbReference>
<dbReference type="InterPro" id="IPR041542">
    <property type="entry name" value="GH43_C2"/>
</dbReference>
<dbReference type="PANTHER" id="PTHR42812">
    <property type="entry name" value="BETA-XYLOSIDASE"/>
    <property type="match status" value="1"/>
</dbReference>
<dbReference type="GO" id="GO:0004553">
    <property type="term" value="F:hydrolase activity, hydrolyzing O-glycosyl compounds"/>
    <property type="evidence" value="ECO:0007669"/>
    <property type="project" value="InterPro"/>
</dbReference>
<keyword evidence="2 8" id="KW-0378">Hydrolase</keyword>
<feature type="active site" description="Proton donor" evidence="4">
    <location>
        <position position="218"/>
    </location>
</feature>